<dbReference type="Pfam" id="PF00561">
    <property type="entry name" value="Abhydrolase_1"/>
    <property type="match status" value="1"/>
</dbReference>
<feature type="domain" description="AB hydrolase-1" evidence="1">
    <location>
        <begin position="91"/>
        <end position="327"/>
    </location>
</feature>
<evidence type="ECO:0000313" key="2">
    <source>
        <dbReference type="EMBL" id="EWY36662.1"/>
    </source>
</evidence>
<dbReference type="SUPFAM" id="SSF53474">
    <property type="entry name" value="alpha/beta-Hydrolases"/>
    <property type="match status" value="1"/>
</dbReference>
<evidence type="ECO:0000259" key="1">
    <source>
        <dbReference type="Pfam" id="PF00561"/>
    </source>
</evidence>
<name>W9GW53_9PROT</name>
<dbReference type="InterPro" id="IPR029058">
    <property type="entry name" value="AB_hydrolase_fold"/>
</dbReference>
<organism evidence="2 3">
    <name type="scientific">Skermanella stibiiresistens SB22</name>
    <dbReference type="NCBI Taxonomy" id="1385369"/>
    <lineage>
        <taxon>Bacteria</taxon>
        <taxon>Pseudomonadati</taxon>
        <taxon>Pseudomonadota</taxon>
        <taxon>Alphaproteobacteria</taxon>
        <taxon>Rhodospirillales</taxon>
        <taxon>Azospirillaceae</taxon>
        <taxon>Skermanella</taxon>
    </lineage>
</organism>
<dbReference type="Gene3D" id="3.40.50.1820">
    <property type="entry name" value="alpha/beta hydrolase"/>
    <property type="match status" value="1"/>
</dbReference>
<gene>
    <name evidence="2" type="ORF">N825_25925</name>
</gene>
<comment type="caution">
    <text evidence="2">The sequence shown here is derived from an EMBL/GenBank/DDBJ whole genome shotgun (WGS) entry which is preliminary data.</text>
</comment>
<protein>
    <recommendedName>
        <fullName evidence="1">AB hydrolase-1 domain-containing protein</fullName>
    </recommendedName>
</protein>
<dbReference type="PANTHER" id="PTHR36837:SF2">
    <property type="entry name" value="POLY(3-HYDROXYALKANOATE) POLYMERASE SUBUNIT PHAC"/>
    <property type="match status" value="1"/>
</dbReference>
<dbReference type="Proteomes" id="UP000019486">
    <property type="component" value="Unassembled WGS sequence"/>
</dbReference>
<sequence>MTEEKRRPSLGGAAFFADALHHFDAVRRWRGIAMDGMGLGARESSFRVVFEEPGVRLRLYDPVPANGPNILIVPAPIKRGYIWDLLPAVSVVRRLAESGFRVHMTEWTDPGEAEREFGLADYADRLIGDCLAAITKRGEPKVFLAGHSLGGTLATLFTSLHADKVRGLVVVESPLRFGEGSGAFARIVADAPPAATLREAFGNIPGSFLNLVSVRASPREFNWQRRADLVASLSDRKAFQTHLAVERWTLDEAPIAGRFFEELIERLYRDDRFARGDLLVGDRPAAPSGLTAPLLAVLGNDSEIIPPGAMMPVIDAAPAAVKRVLTYDGDVGVALQHVGPLIGRAAHETLWPEVTKWLWDIVRSEDSKADATAAVP</sequence>
<dbReference type="EMBL" id="AVFL01000038">
    <property type="protein sequence ID" value="EWY36662.1"/>
    <property type="molecule type" value="Genomic_DNA"/>
</dbReference>
<evidence type="ECO:0000313" key="3">
    <source>
        <dbReference type="Proteomes" id="UP000019486"/>
    </source>
</evidence>
<dbReference type="STRING" id="1385369.N825_25925"/>
<keyword evidence="3" id="KW-1185">Reference proteome</keyword>
<reference evidence="2 3" key="1">
    <citation type="submission" date="2013-08" db="EMBL/GenBank/DDBJ databases">
        <title>The genome sequence of Skermanella stibiiresistens.</title>
        <authorList>
            <person name="Zhu W."/>
            <person name="Wang G."/>
        </authorList>
    </citation>
    <scope>NUCLEOTIDE SEQUENCE [LARGE SCALE GENOMIC DNA]</scope>
    <source>
        <strain evidence="2 3">SB22</strain>
    </source>
</reference>
<dbReference type="AlphaFoldDB" id="W9GW53"/>
<accession>W9GW53</accession>
<dbReference type="InterPro" id="IPR000073">
    <property type="entry name" value="AB_hydrolase_1"/>
</dbReference>
<dbReference type="OrthoDB" id="9767934at2"/>
<dbReference type="RefSeq" id="WP_051513641.1">
    <property type="nucleotide sequence ID" value="NZ_AVFL01000038.1"/>
</dbReference>
<proteinExistence type="predicted"/>
<dbReference type="InterPro" id="IPR051321">
    <property type="entry name" value="PHA/PHB_synthase"/>
</dbReference>
<dbReference type="PANTHER" id="PTHR36837">
    <property type="entry name" value="POLY(3-HYDROXYALKANOATE) POLYMERASE SUBUNIT PHAC"/>
    <property type="match status" value="1"/>
</dbReference>